<dbReference type="Proteomes" id="UP000323454">
    <property type="component" value="Unassembled WGS sequence"/>
</dbReference>
<dbReference type="PANTHER" id="PTHR35798:SF1">
    <property type="entry name" value="CELL DIVISION PROTEIN SEPF"/>
    <property type="match status" value="1"/>
</dbReference>
<evidence type="ECO:0000256" key="1">
    <source>
        <dbReference type="ARBA" id="ARBA00022618"/>
    </source>
</evidence>
<keyword evidence="8" id="KW-1185">Reference proteome</keyword>
<dbReference type="GO" id="GO:0000917">
    <property type="term" value="P:division septum assembly"/>
    <property type="evidence" value="ECO:0007669"/>
    <property type="project" value="UniProtKB-KW"/>
</dbReference>
<protein>
    <recommendedName>
        <fullName evidence="5">Cell division protein SepF</fullName>
    </recommendedName>
</protein>
<reference evidence="7 8" key="1">
    <citation type="submission" date="2019-09" db="EMBL/GenBank/DDBJ databases">
        <title>Goodfellowia gen. nov., a new genus of the Pseudonocardineae related to Actinoalloteichus, containing Goodfellowia coeruleoviolacea gen. nov., comb. nov. gen. nov., comb. nov.</title>
        <authorList>
            <person name="Labeda D."/>
        </authorList>
    </citation>
    <scope>NUCLEOTIDE SEQUENCE [LARGE SCALE GENOMIC DNA]</scope>
    <source>
        <strain evidence="7 8">AN110305</strain>
    </source>
</reference>
<feature type="region of interest" description="Disordered" evidence="6">
    <location>
        <begin position="32"/>
        <end position="91"/>
    </location>
</feature>
<evidence type="ECO:0000256" key="6">
    <source>
        <dbReference type="SAM" id="MobiDB-lite"/>
    </source>
</evidence>
<comment type="subcellular location">
    <subcellularLocation>
        <location evidence="5">Cytoplasm</location>
    </subcellularLocation>
    <text evidence="5">Localizes to the division site, in a FtsZ-dependent manner.</text>
</comment>
<comment type="similarity">
    <text evidence="5">Belongs to the SepF family.</text>
</comment>
<name>A0A5B2X6Y2_9PSEU</name>
<evidence type="ECO:0000256" key="3">
    <source>
        <dbReference type="ARBA" id="ARBA00023306"/>
    </source>
</evidence>
<feature type="compositionally biased region" description="Basic and acidic residues" evidence="6">
    <location>
        <begin position="32"/>
        <end position="41"/>
    </location>
</feature>
<dbReference type="OrthoDB" id="3731101at2"/>
<dbReference type="RefSeq" id="WP_149851659.1">
    <property type="nucleotide sequence ID" value="NZ_VUOB01000041.1"/>
</dbReference>
<comment type="subunit">
    <text evidence="5">Homodimer. Interacts with FtsZ.</text>
</comment>
<sequence>MSALQKLKAYFGMVPADDADGYEDERAGRYADHRGDYRADYPGEPEDYDAYAERGGRRGRLFGGGRSDYRAELADDGDDYEPEAPTRARRNWSQEAPVHGALAVEPQREPVTRLRPVQEHQTNYHLGRITTLHPRSYSEARTIGEHYRDGTPVIINLTDLQDSDARRLVDFAAGLAFALRGSIDKVTNKVFLLSPPNIDVTAEDRRRLAEGGFFNRT</sequence>
<keyword evidence="3 5" id="KW-0131">Cell cycle</keyword>
<keyword evidence="2 5" id="KW-0717">Septation</keyword>
<dbReference type="AlphaFoldDB" id="A0A5B2X6Y2"/>
<comment type="function">
    <text evidence="4 5">Cell division protein that is part of the divisome complex and is recruited early to the Z-ring. Probably stimulates Z-ring formation, perhaps through the cross-linking of FtsZ protofilaments. Its function overlaps with FtsA.</text>
</comment>
<dbReference type="HAMAP" id="MF_01197">
    <property type="entry name" value="SepF"/>
    <property type="match status" value="1"/>
</dbReference>
<comment type="caution">
    <text evidence="7">The sequence shown here is derived from an EMBL/GenBank/DDBJ whole genome shotgun (WGS) entry which is preliminary data.</text>
</comment>
<evidence type="ECO:0000256" key="5">
    <source>
        <dbReference type="HAMAP-Rule" id="MF_01197"/>
    </source>
</evidence>
<reference evidence="7 8" key="2">
    <citation type="submission" date="2019-09" db="EMBL/GenBank/DDBJ databases">
        <authorList>
            <person name="Jin C."/>
        </authorList>
    </citation>
    <scope>NUCLEOTIDE SEQUENCE [LARGE SCALE GENOMIC DNA]</scope>
    <source>
        <strain evidence="7 8">AN110305</strain>
    </source>
</reference>
<keyword evidence="1 5" id="KW-0132">Cell division</keyword>
<accession>A0A5B2X6Y2</accession>
<dbReference type="GO" id="GO:0005737">
    <property type="term" value="C:cytoplasm"/>
    <property type="evidence" value="ECO:0007669"/>
    <property type="project" value="UniProtKB-SubCell"/>
</dbReference>
<dbReference type="InterPro" id="IPR038594">
    <property type="entry name" value="SepF-like_sf"/>
</dbReference>
<evidence type="ECO:0000313" key="8">
    <source>
        <dbReference type="Proteomes" id="UP000323454"/>
    </source>
</evidence>
<dbReference type="Pfam" id="PF04472">
    <property type="entry name" value="SepF"/>
    <property type="match status" value="1"/>
</dbReference>
<organism evidence="7 8">
    <name type="scientific">Solihabitans fulvus</name>
    <dbReference type="NCBI Taxonomy" id="1892852"/>
    <lineage>
        <taxon>Bacteria</taxon>
        <taxon>Bacillati</taxon>
        <taxon>Actinomycetota</taxon>
        <taxon>Actinomycetes</taxon>
        <taxon>Pseudonocardiales</taxon>
        <taxon>Pseudonocardiaceae</taxon>
        <taxon>Solihabitans</taxon>
    </lineage>
</organism>
<evidence type="ECO:0000256" key="2">
    <source>
        <dbReference type="ARBA" id="ARBA00023210"/>
    </source>
</evidence>
<keyword evidence="5" id="KW-0963">Cytoplasm</keyword>
<dbReference type="InterPro" id="IPR023052">
    <property type="entry name" value="Cell_div_SepF"/>
</dbReference>
<dbReference type="InterPro" id="IPR007561">
    <property type="entry name" value="Cell_div_SepF/SepF-rel"/>
</dbReference>
<dbReference type="GO" id="GO:0043093">
    <property type="term" value="P:FtsZ-dependent cytokinesis"/>
    <property type="evidence" value="ECO:0007669"/>
    <property type="project" value="UniProtKB-UniRule"/>
</dbReference>
<evidence type="ECO:0000313" key="7">
    <source>
        <dbReference type="EMBL" id="KAA2258662.1"/>
    </source>
</evidence>
<evidence type="ECO:0000256" key="4">
    <source>
        <dbReference type="ARBA" id="ARBA00044936"/>
    </source>
</evidence>
<dbReference type="PANTHER" id="PTHR35798">
    <property type="entry name" value="CELL DIVISION PROTEIN SEPF"/>
    <property type="match status" value="1"/>
</dbReference>
<dbReference type="EMBL" id="VUOB01000041">
    <property type="protein sequence ID" value="KAA2258662.1"/>
    <property type="molecule type" value="Genomic_DNA"/>
</dbReference>
<proteinExistence type="inferred from homology"/>
<dbReference type="Gene3D" id="3.30.110.150">
    <property type="entry name" value="SepF-like protein"/>
    <property type="match status" value="1"/>
</dbReference>
<gene>
    <name evidence="5" type="primary">sepF</name>
    <name evidence="7" type="ORF">F0L68_22750</name>
</gene>